<evidence type="ECO:0000256" key="3">
    <source>
        <dbReference type="ARBA" id="ARBA00022544"/>
    </source>
</evidence>
<dbReference type="InterPro" id="IPR038501">
    <property type="entry name" value="Spore_GerAC_C_sf"/>
</dbReference>
<dbReference type="Gene3D" id="6.20.190.10">
    <property type="entry name" value="Nutrient germinant receptor protein C, domain 1"/>
    <property type="match status" value="1"/>
</dbReference>
<dbReference type="OrthoDB" id="9816067at2"/>
<evidence type="ECO:0000313" key="11">
    <source>
        <dbReference type="EMBL" id="RJX40977.1"/>
    </source>
</evidence>
<feature type="domain" description="Spore germination protein N-terminal" evidence="10">
    <location>
        <begin position="21"/>
        <end position="193"/>
    </location>
</feature>
<evidence type="ECO:0000259" key="9">
    <source>
        <dbReference type="Pfam" id="PF05504"/>
    </source>
</evidence>
<accession>A0A3A6PIB7</accession>
<proteinExistence type="inferred from homology"/>
<comment type="subcellular location">
    <subcellularLocation>
        <location evidence="1">Membrane</location>
        <topology evidence="1">Lipid-anchor</topology>
    </subcellularLocation>
</comment>
<comment type="similarity">
    <text evidence="2">Belongs to the GerABKC lipoprotein family.</text>
</comment>
<keyword evidence="7" id="KW-0449">Lipoprotein</keyword>
<dbReference type="Pfam" id="PF05504">
    <property type="entry name" value="Spore_GerAC"/>
    <property type="match status" value="1"/>
</dbReference>
<dbReference type="InterPro" id="IPR057336">
    <property type="entry name" value="GerAC_N"/>
</dbReference>
<evidence type="ECO:0000313" key="12">
    <source>
        <dbReference type="Proteomes" id="UP000267798"/>
    </source>
</evidence>
<dbReference type="Proteomes" id="UP000267798">
    <property type="component" value="Unassembled WGS sequence"/>
</dbReference>
<evidence type="ECO:0000256" key="4">
    <source>
        <dbReference type="ARBA" id="ARBA00022729"/>
    </source>
</evidence>
<sequence>MKVIRLLLLCSLLLLQTGCWNRVELNDIAIISATGVDWENGKWVLTNQIVIPKAISGQAGGGRTAAVNVFSSTGDNFRIAISKASQESSRRLYFSHNQIVVIGQEAARKGFGPLLEAYLRNHDSRETVDVFLSKSTARLMLEQLMPLEQIPGAAIQRMIVNEEKNSSSYRQMTIHQVLMDLLGHTKATSIPGLALAGSEESTDKVEALSHTSTPSKVRLSELGLIYGDKLVGWISDEQSKGVMWLTNNVDKATVSFACSAEGKGREGSSARILHSSTKLKPQQRGDKWVMKVDIAAEGSLLESDCGGNLMKPEEVREVEQLVEKRIASIIADGWEAVRKNKTDVLGFGTQIYKQYPKAWKAMESRWKEEFPLMEIELTVNMKLSSTGMSGKSFKEAQKKPGL</sequence>
<dbReference type="GO" id="GO:0009847">
    <property type="term" value="P:spore germination"/>
    <property type="evidence" value="ECO:0007669"/>
    <property type="project" value="InterPro"/>
</dbReference>
<dbReference type="EMBL" id="QXQB01000001">
    <property type="protein sequence ID" value="RJX40977.1"/>
    <property type="molecule type" value="Genomic_DNA"/>
</dbReference>
<evidence type="ECO:0000256" key="1">
    <source>
        <dbReference type="ARBA" id="ARBA00004635"/>
    </source>
</evidence>
<evidence type="ECO:0000256" key="8">
    <source>
        <dbReference type="SAM" id="SignalP"/>
    </source>
</evidence>
<evidence type="ECO:0000256" key="5">
    <source>
        <dbReference type="ARBA" id="ARBA00023136"/>
    </source>
</evidence>
<dbReference type="PANTHER" id="PTHR35789:SF1">
    <property type="entry name" value="SPORE GERMINATION PROTEIN B3"/>
    <property type="match status" value="1"/>
</dbReference>
<organism evidence="11 12">
    <name type="scientific">Paenibacillus pinisoli</name>
    <dbReference type="NCBI Taxonomy" id="1276110"/>
    <lineage>
        <taxon>Bacteria</taxon>
        <taxon>Bacillati</taxon>
        <taxon>Bacillota</taxon>
        <taxon>Bacilli</taxon>
        <taxon>Bacillales</taxon>
        <taxon>Paenibacillaceae</taxon>
        <taxon>Paenibacillus</taxon>
    </lineage>
</organism>
<dbReference type="RefSeq" id="WP_120107035.1">
    <property type="nucleotide sequence ID" value="NZ_QXQB01000001.1"/>
</dbReference>
<keyword evidence="3" id="KW-0309">Germination</keyword>
<feature type="signal peptide" evidence="8">
    <location>
        <begin position="1"/>
        <end position="22"/>
    </location>
</feature>
<dbReference type="Pfam" id="PF25198">
    <property type="entry name" value="Spore_GerAC_N"/>
    <property type="match status" value="1"/>
</dbReference>
<comment type="caution">
    <text evidence="11">The sequence shown here is derived from an EMBL/GenBank/DDBJ whole genome shotgun (WGS) entry which is preliminary data.</text>
</comment>
<dbReference type="AlphaFoldDB" id="A0A3A6PIB7"/>
<keyword evidence="5" id="KW-0472">Membrane</keyword>
<keyword evidence="4 8" id="KW-0732">Signal</keyword>
<keyword evidence="12" id="KW-1185">Reference proteome</keyword>
<dbReference type="Gene3D" id="3.30.300.210">
    <property type="entry name" value="Nutrient germinant receptor protein C, domain 3"/>
    <property type="match status" value="1"/>
</dbReference>
<evidence type="ECO:0000256" key="2">
    <source>
        <dbReference type="ARBA" id="ARBA00007886"/>
    </source>
</evidence>
<dbReference type="NCBIfam" id="TIGR02887">
    <property type="entry name" value="spore_ger_x_C"/>
    <property type="match status" value="1"/>
</dbReference>
<evidence type="ECO:0000259" key="10">
    <source>
        <dbReference type="Pfam" id="PF25198"/>
    </source>
</evidence>
<feature type="domain" description="Spore germination GerAC-like C-terminal" evidence="9">
    <location>
        <begin position="222"/>
        <end position="387"/>
    </location>
</feature>
<dbReference type="InterPro" id="IPR046953">
    <property type="entry name" value="Spore_GerAC-like_C"/>
</dbReference>
<gene>
    <name evidence="11" type="ORF">D3P09_02870</name>
</gene>
<feature type="chain" id="PRO_5038742890" evidence="8">
    <location>
        <begin position="23"/>
        <end position="402"/>
    </location>
</feature>
<dbReference type="GO" id="GO:0016020">
    <property type="term" value="C:membrane"/>
    <property type="evidence" value="ECO:0007669"/>
    <property type="project" value="UniProtKB-SubCell"/>
</dbReference>
<dbReference type="InterPro" id="IPR008844">
    <property type="entry name" value="Spore_GerAC-like"/>
</dbReference>
<dbReference type="PANTHER" id="PTHR35789">
    <property type="entry name" value="SPORE GERMINATION PROTEIN B3"/>
    <property type="match status" value="1"/>
</dbReference>
<name>A0A3A6PIB7_9BACL</name>
<keyword evidence="6" id="KW-0564">Palmitate</keyword>
<evidence type="ECO:0000256" key="6">
    <source>
        <dbReference type="ARBA" id="ARBA00023139"/>
    </source>
</evidence>
<reference evidence="11 12" key="1">
    <citation type="submission" date="2018-09" db="EMBL/GenBank/DDBJ databases">
        <title>Paenibacillus aracenensis nov. sp. isolated from a cave in southern Spain.</title>
        <authorList>
            <person name="Jurado V."/>
            <person name="Gutierrez-Patricio S."/>
            <person name="Gonzalez-Pimentel J.L."/>
            <person name="Miller A.Z."/>
            <person name="Laiz L."/>
            <person name="Saiz-Jimenez C."/>
        </authorList>
    </citation>
    <scope>NUCLEOTIDE SEQUENCE [LARGE SCALE GENOMIC DNA]</scope>
    <source>
        <strain evidence="11 12">JCM 19203</strain>
    </source>
</reference>
<evidence type="ECO:0000256" key="7">
    <source>
        <dbReference type="ARBA" id="ARBA00023288"/>
    </source>
</evidence>
<protein>
    <submittedName>
        <fullName evidence="11">Ger(X)C family spore germination protein</fullName>
    </submittedName>
</protein>